<evidence type="ECO:0000256" key="12">
    <source>
        <dbReference type="ARBA" id="ARBA00022692"/>
    </source>
</evidence>
<keyword evidence="24" id="KW-0449">Lipoprotein</keyword>
<comment type="subunit">
    <text evidence="7">Homodimer; disulfide-linked. Homotetramer; disulfide-linked.</text>
</comment>
<evidence type="ECO:0000256" key="26">
    <source>
        <dbReference type="ARBA" id="ARBA00023311"/>
    </source>
</evidence>
<evidence type="ECO:0000256" key="11">
    <source>
        <dbReference type="ARBA" id="ARBA00022553"/>
    </source>
</evidence>
<evidence type="ECO:0000256" key="16">
    <source>
        <dbReference type="ARBA" id="ARBA00022989"/>
    </source>
</evidence>
<reference evidence="27 28" key="1">
    <citation type="submission" date="2014-09" db="EMBL/GenBank/DDBJ databases">
        <title>Biological and Genetic Characterization of C/Victoria/2/2012, a Contemporary Human Influenza C virus.</title>
        <authorList>
            <person name="Liu R."/>
            <person name="Hause B.M."/>
            <person name="Li F."/>
        </authorList>
    </citation>
    <scope>NUCLEOTIDE SEQUENCE [LARGE SCALE GENOMIC DNA]</scope>
    <source>
        <strain evidence="27">C/Victoria/2/2012</strain>
    </source>
</reference>
<keyword evidence="9" id="KW-0813">Transport</keyword>
<dbReference type="GO" id="GO:0019028">
    <property type="term" value="C:viral capsid"/>
    <property type="evidence" value="ECO:0007669"/>
    <property type="project" value="InterPro"/>
</dbReference>
<comment type="subcellular location">
    <subcellularLocation>
        <location evidence="4">Host cell membrane</location>
        <topology evidence="4">Single-pass type I membrane protein</topology>
    </subcellularLocation>
    <subcellularLocation>
        <location evidence="2">Host endoplasmic reticulum membrane</location>
        <topology evidence="2">Multi-pass membrane protein</topology>
    </subcellularLocation>
    <subcellularLocation>
        <location evidence="5">Virion membrane</location>
        <topology evidence="5">Single-pass type I membrane protein</topology>
    </subcellularLocation>
    <subcellularLocation>
        <location evidence="3">Virion membrane</location>
        <topology evidence="3">Single-pass type II membrane protein</topology>
    </subcellularLocation>
</comment>
<evidence type="ECO:0000256" key="10">
    <source>
        <dbReference type="ARBA" id="ARBA00022511"/>
    </source>
</evidence>
<keyword evidence="23" id="KW-1038">Host endoplasmic reticulum</keyword>
<dbReference type="GO" id="GO:0055036">
    <property type="term" value="C:virion membrane"/>
    <property type="evidence" value="ECO:0007669"/>
    <property type="project" value="UniProtKB-SubCell"/>
</dbReference>
<keyword evidence="14" id="KW-1043">Host membrane</keyword>
<keyword evidence="15" id="KW-0735">Signal-anchor</keyword>
<dbReference type="GO" id="GO:0015267">
    <property type="term" value="F:channel activity"/>
    <property type="evidence" value="ECO:0007669"/>
    <property type="project" value="UniProtKB-KW"/>
</dbReference>
<evidence type="ECO:0000256" key="9">
    <source>
        <dbReference type="ARBA" id="ARBA00022448"/>
    </source>
</evidence>
<keyword evidence="10" id="KW-1032">Host cell membrane</keyword>
<proteinExistence type="inferred from homology"/>
<comment type="function">
    <text evidence="1">Ion channel, which might have a role in genome packaging and uncoating processes.</text>
</comment>
<comment type="similarity">
    <text evidence="6">Belongs to the influenza C protein M1 family.</text>
</comment>
<evidence type="ECO:0000313" key="28">
    <source>
        <dbReference type="Proteomes" id="UP000123989"/>
    </source>
</evidence>
<evidence type="ECO:0000256" key="8">
    <source>
        <dbReference type="ARBA" id="ARBA00020803"/>
    </source>
</evidence>
<evidence type="ECO:0000256" key="2">
    <source>
        <dbReference type="ARBA" id="ARBA00004153"/>
    </source>
</evidence>
<evidence type="ECO:0000256" key="19">
    <source>
        <dbReference type="ARBA" id="ARBA00023136"/>
    </source>
</evidence>
<dbReference type="GO" id="GO:0044167">
    <property type="term" value="C:host cell endoplasmic reticulum membrane"/>
    <property type="evidence" value="ECO:0007669"/>
    <property type="project" value="UniProtKB-SubCell"/>
</dbReference>
<keyword evidence="26" id="KW-0468">Viral matrix protein</keyword>
<keyword evidence="21" id="KW-1015">Disulfide bond</keyword>
<keyword evidence="19" id="KW-0472">Membrane</keyword>
<protein>
    <recommendedName>
        <fullName evidence="8">Polyprotein p42</fullName>
    </recommendedName>
</protein>
<keyword evidence="11" id="KW-0597">Phosphoprotein</keyword>
<dbReference type="InterPro" id="IPR004271">
    <property type="entry name" value="CM1"/>
</dbReference>
<evidence type="ECO:0000256" key="5">
    <source>
        <dbReference type="ARBA" id="ARBA00004563"/>
    </source>
</evidence>
<evidence type="ECO:0000256" key="23">
    <source>
        <dbReference type="ARBA" id="ARBA00023184"/>
    </source>
</evidence>
<evidence type="ECO:0000256" key="7">
    <source>
        <dbReference type="ARBA" id="ARBA00011093"/>
    </source>
</evidence>
<dbReference type="GO" id="GO:0039660">
    <property type="term" value="F:structural constituent of virion"/>
    <property type="evidence" value="ECO:0007669"/>
    <property type="project" value="UniProtKB-KW"/>
</dbReference>
<keyword evidence="20" id="KW-0564">Palmitate</keyword>
<evidence type="ECO:0000256" key="17">
    <source>
        <dbReference type="ARBA" id="ARBA00023039"/>
    </source>
</evidence>
<evidence type="ECO:0000256" key="1">
    <source>
        <dbReference type="ARBA" id="ARBA00002729"/>
    </source>
</evidence>
<evidence type="ECO:0000313" key="27">
    <source>
        <dbReference type="EMBL" id="AIT16764.1"/>
    </source>
</evidence>
<evidence type="ECO:0000256" key="15">
    <source>
        <dbReference type="ARBA" id="ARBA00022968"/>
    </source>
</evidence>
<evidence type="ECO:0000256" key="6">
    <source>
        <dbReference type="ARBA" id="ARBA00008745"/>
    </source>
</evidence>
<evidence type="ECO:0000256" key="3">
    <source>
        <dbReference type="ARBA" id="ARBA00004208"/>
    </source>
</evidence>
<dbReference type="Pfam" id="PF03021">
    <property type="entry name" value="CM2"/>
    <property type="match status" value="1"/>
</dbReference>
<keyword evidence="17" id="KW-1182">Viral ion channel</keyword>
<keyword evidence="18" id="KW-0406">Ion transport</keyword>
<evidence type="ECO:0000256" key="18">
    <source>
        <dbReference type="ARBA" id="ARBA00023065"/>
    </source>
</evidence>
<evidence type="ECO:0000256" key="21">
    <source>
        <dbReference type="ARBA" id="ARBA00023157"/>
    </source>
</evidence>
<keyword evidence="16" id="KW-1133">Transmembrane helix</keyword>
<dbReference type="Pfam" id="PF03026">
    <property type="entry name" value="CM1"/>
    <property type="match status" value="1"/>
</dbReference>
<dbReference type="GO" id="GO:0034220">
    <property type="term" value="P:monoatomic ion transmembrane transport"/>
    <property type="evidence" value="ECO:0007669"/>
    <property type="project" value="UniProtKB-KW"/>
</dbReference>
<evidence type="ECO:0000256" key="20">
    <source>
        <dbReference type="ARBA" id="ARBA00023139"/>
    </source>
</evidence>
<name>A0A097F2S5_9ORTO</name>
<keyword evidence="12" id="KW-0812">Transmembrane</keyword>
<dbReference type="InterPro" id="IPR004267">
    <property type="entry name" value="CM2"/>
</dbReference>
<evidence type="ECO:0000256" key="13">
    <source>
        <dbReference type="ARBA" id="ARBA00022844"/>
    </source>
</evidence>
<evidence type="ECO:0000256" key="14">
    <source>
        <dbReference type="ARBA" id="ARBA00022870"/>
    </source>
</evidence>
<keyword evidence="13" id="KW-0946">Virion</keyword>
<sequence>MAHEILIAETEAFLKNVAPETRTAIISAITGGKSACKSAAKLIKNEHLPLMSGEATTMHIVMRCLYPEIKPWKKASDMLNKATSSLKKSEGRDIRKQMKAAGDFLGVESMMKMRAFRDDQIMEMVEEVYDHPDDYTPDIRIGTITAWLRCKNKKSERYRSNVSESGRTALKIHEVRKASTAMNEIAGITGLGEEALSLQRQTESLAILCNHTFGSNIMRPHLEKAIKGVEGRVGEMGRMAMKWLVVIIYFSITSQPASACNLKTCLNLFNNTDAVTVHCFNENQGYMLTLASLGLGIITMLYLLVKIIIELVNGFVLGRWERWCGDIKTTIMPEIDSMEKDIALSRERLDLGEDAPDETDNSPIPFSNDGIFEI</sequence>
<organism evidence="27 28">
    <name type="scientific">Influenza C virus</name>
    <name type="common">C/Victoria/2/2012</name>
    <dbReference type="NCBI Taxonomy" id="1544324"/>
    <lineage>
        <taxon>Viruses</taxon>
        <taxon>Riboviria</taxon>
        <taxon>Orthornavirae</taxon>
        <taxon>Negarnaviricota</taxon>
        <taxon>Polyploviricotina</taxon>
        <taxon>Insthoviricetes</taxon>
        <taxon>Articulavirales</taxon>
        <taxon>Orthomyxoviridae</taxon>
        <taxon>Gammainfluenzavirus</taxon>
        <taxon>Gammainfluenzavirus influenzae</taxon>
        <taxon>Influenza C virus</taxon>
    </lineage>
</organism>
<evidence type="ECO:0000256" key="4">
    <source>
        <dbReference type="ARBA" id="ARBA00004402"/>
    </source>
</evidence>
<dbReference type="GO" id="GO:0020002">
    <property type="term" value="C:host cell plasma membrane"/>
    <property type="evidence" value="ECO:0007669"/>
    <property type="project" value="UniProtKB-SubCell"/>
</dbReference>
<evidence type="ECO:0000256" key="25">
    <source>
        <dbReference type="ARBA" id="ARBA00023303"/>
    </source>
</evidence>
<evidence type="ECO:0000256" key="24">
    <source>
        <dbReference type="ARBA" id="ARBA00023288"/>
    </source>
</evidence>
<keyword evidence="25" id="KW-0407">Ion channel</keyword>
<dbReference type="EMBL" id="KM504282">
    <property type="protein sequence ID" value="AIT16764.1"/>
    <property type="molecule type" value="Viral_cRNA"/>
</dbReference>
<keyword evidence="22" id="KW-0325">Glycoprotein</keyword>
<accession>A0A097F2S5</accession>
<dbReference type="Proteomes" id="UP000123989">
    <property type="component" value="Genome"/>
</dbReference>
<evidence type="ECO:0000256" key="22">
    <source>
        <dbReference type="ARBA" id="ARBA00023180"/>
    </source>
</evidence>